<organism evidence="1 2">
    <name type="scientific">Hygrophoropsis aurantiaca</name>
    <dbReference type="NCBI Taxonomy" id="72124"/>
    <lineage>
        <taxon>Eukaryota</taxon>
        <taxon>Fungi</taxon>
        <taxon>Dikarya</taxon>
        <taxon>Basidiomycota</taxon>
        <taxon>Agaricomycotina</taxon>
        <taxon>Agaricomycetes</taxon>
        <taxon>Agaricomycetidae</taxon>
        <taxon>Boletales</taxon>
        <taxon>Coniophorineae</taxon>
        <taxon>Hygrophoropsidaceae</taxon>
        <taxon>Hygrophoropsis</taxon>
    </lineage>
</organism>
<gene>
    <name evidence="1" type="ORF">BJ138DRAFT_638288</name>
</gene>
<evidence type="ECO:0000313" key="1">
    <source>
        <dbReference type="EMBL" id="KAH7913331.1"/>
    </source>
</evidence>
<proteinExistence type="predicted"/>
<evidence type="ECO:0000313" key="2">
    <source>
        <dbReference type="Proteomes" id="UP000790377"/>
    </source>
</evidence>
<reference evidence="1" key="1">
    <citation type="journal article" date="2021" name="New Phytol.">
        <title>Evolutionary innovations through gain and loss of genes in the ectomycorrhizal Boletales.</title>
        <authorList>
            <person name="Wu G."/>
            <person name="Miyauchi S."/>
            <person name="Morin E."/>
            <person name="Kuo A."/>
            <person name="Drula E."/>
            <person name="Varga T."/>
            <person name="Kohler A."/>
            <person name="Feng B."/>
            <person name="Cao Y."/>
            <person name="Lipzen A."/>
            <person name="Daum C."/>
            <person name="Hundley H."/>
            <person name="Pangilinan J."/>
            <person name="Johnson J."/>
            <person name="Barry K."/>
            <person name="LaButti K."/>
            <person name="Ng V."/>
            <person name="Ahrendt S."/>
            <person name="Min B."/>
            <person name="Choi I.G."/>
            <person name="Park H."/>
            <person name="Plett J.M."/>
            <person name="Magnuson J."/>
            <person name="Spatafora J.W."/>
            <person name="Nagy L.G."/>
            <person name="Henrissat B."/>
            <person name="Grigoriev I.V."/>
            <person name="Yang Z.L."/>
            <person name="Xu J."/>
            <person name="Martin F.M."/>
        </authorList>
    </citation>
    <scope>NUCLEOTIDE SEQUENCE</scope>
    <source>
        <strain evidence="1">ATCC 28755</strain>
    </source>
</reference>
<keyword evidence="2" id="KW-1185">Reference proteome</keyword>
<accession>A0ACB8AJ17</accession>
<name>A0ACB8AJ17_9AGAM</name>
<dbReference type="Proteomes" id="UP000790377">
    <property type="component" value="Unassembled WGS sequence"/>
</dbReference>
<comment type="caution">
    <text evidence="1">The sequence shown here is derived from an EMBL/GenBank/DDBJ whole genome shotgun (WGS) entry which is preliminary data.</text>
</comment>
<protein>
    <submittedName>
        <fullName evidence="1">Uncharacterized protein</fullName>
    </submittedName>
</protein>
<sequence length="456" mass="52826">MGNHAGEQDIHNTIKIIEDEVLELEKEERDLLSRLRVLQDLIARQRARSGGLKNALIPVHRLPNEILQACFYQVVQSWDSDFKGGKFNWPCTPAFTISHVSRHWRQLAINMPSLWTNLIVTPSFGRHMDVFRDFLHRVNSMPIAADFRYFKRKETLDSTELSVMEAIMPLIQAHQIVALTLLNADPVYLFLQSRMARVEQSIIRPPSSTPFSRLTALTLQISSPETVQLTRLKSLLSATPQLKSLFLHHPRAFHFFQQADESIVNLPMLVTLTIIQCSRLMCRFLRSLSAPELLWLKIVLWDPRAAKSTLFIDDSPRFPKVEYLVLFSEYNNLAAVDNEIVSALPRVTHLTIQSPGFFNERREPPPPTFWPDLQHLTLDIPFRYATRDLRGCFTWLQKREDRANNPLKICVIDTSKEPPDHDADQLVFRYYEELQQYGNLAGSSLRLEEFLRRQAM</sequence>
<dbReference type="EMBL" id="MU267632">
    <property type="protein sequence ID" value="KAH7913331.1"/>
    <property type="molecule type" value="Genomic_DNA"/>
</dbReference>